<keyword evidence="5" id="KW-1185">Reference proteome</keyword>
<dbReference type="AlphaFoldDB" id="A0A2B4SPX1"/>
<organism evidence="4 5">
    <name type="scientific">Stylophora pistillata</name>
    <name type="common">Smooth cauliflower coral</name>
    <dbReference type="NCBI Taxonomy" id="50429"/>
    <lineage>
        <taxon>Eukaryota</taxon>
        <taxon>Metazoa</taxon>
        <taxon>Cnidaria</taxon>
        <taxon>Anthozoa</taxon>
        <taxon>Hexacorallia</taxon>
        <taxon>Scleractinia</taxon>
        <taxon>Astrocoeniina</taxon>
        <taxon>Pocilloporidae</taxon>
        <taxon>Stylophora</taxon>
    </lineage>
</organism>
<feature type="domain" description="DUF5614" evidence="3">
    <location>
        <begin position="80"/>
        <end position="140"/>
    </location>
</feature>
<feature type="domain" description="DUF1308" evidence="2">
    <location>
        <begin position="175"/>
        <end position="225"/>
    </location>
</feature>
<dbReference type="OrthoDB" id="441890at2759"/>
<dbReference type="Pfam" id="PF07000">
    <property type="entry name" value="DUF1308"/>
    <property type="match status" value="1"/>
</dbReference>
<dbReference type="InterPro" id="IPR041076">
    <property type="entry name" value="DUF5614"/>
</dbReference>
<dbReference type="InterPro" id="IPR010733">
    <property type="entry name" value="DUF1308"/>
</dbReference>
<dbReference type="PANTHER" id="PTHR13379:SF0">
    <property type="entry name" value="UPF0415 PROTEIN C7ORF25"/>
    <property type="match status" value="1"/>
</dbReference>
<evidence type="ECO:0000259" key="3">
    <source>
        <dbReference type="Pfam" id="PF18474"/>
    </source>
</evidence>
<dbReference type="PANTHER" id="PTHR13379">
    <property type="entry name" value="UNCHARACTERIZED DUF1308"/>
    <property type="match status" value="1"/>
</dbReference>
<dbReference type="STRING" id="50429.A0A2B4SPX1"/>
<reference evidence="5" key="1">
    <citation type="journal article" date="2017" name="bioRxiv">
        <title>Comparative analysis of the genomes of Stylophora pistillata and Acropora digitifera provides evidence for extensive differences between species of corals.</title>
        <authorList>
            <person name="Voolstra C.R."/>
            <person name="Li Y."/>
            <person name="Liew Y.J."/>
            <person name="Baumgarten S."/>
            <person name="Zoccola D."/>
            <person name="Flot J.-F."/>
            <person name="Tambutte S."/>
            <person name="Allemand D."/>
            <person name="Aranda M."/>
        </authorList>
    </citation>
    <scope>NUCLEOTIDE SEQUENCE [LARGE SCALE GENOMIC DNA]</scope>
</reference>
<comment type="similarity">
    <text evidence="1">Belongs to the UPF0415 family.</text>
</comment>
<dbReference type="Proteomes" id="UP000225706">
    <property type="component" value="Unassembled WGS sequence"/>
</dbReference>
<name>A0A2B4SPX1_STYPI</name>
<proteinExistence type="inferred from homology"/>
<dbReference type="Pfam" id="PF18474">
    <property type="entry name" value="DUF5614"/>
    <property type="match status" value="1"/>
</dbReference>
<accession>A0A2B4SPX1</accession>
<evidence type="ECO:0000256" key="1">
    <source>
        <dbReference type="ARBA" id="ARBA00006588"/>
    </source>
</evidence>
<dbReference type="EMBL" id="LSMT01000029">
    <property type="protein sequence ID" value="PFX31961.1"/>
    <property type="molecule type" value="Genomic_DNA"/>
</dbReference>
<comment type="caution">
    <text evidence="4">The sequence shown here is derived from an EMBL/GenBank/DDBJ whole genome shotgun (WGS) entry which is preliminary data.</text>
</comment>
<gene>
    <name evidence="4" type="ORF">AWC38_SpisGene3207</name>
</gene>
<sequence>MAEKVFPEKLVSERIDKIHEMLYRCNTLEKTIEGLTKLQRKLLAELKFLTSLTGDTTRIIKQVAKTVLKQPLATKRLRKIGQGNFGEKDIIHQAKELLEASKQHPVNYSPPVVIISCCQGITESLAKALRSTGICVKGKLLPDPEKGALAGTCNDDTFTDNRLPAEFYEFECASVNLDVTTMIAYVSALTNGGCGFIFKEAILTKQAKEEQHNPVLPKLKAFFKGLT</sequence>
<evidence type="ECO:0000259" key="2">
    <source>
        <dbReference type="Pfam" id="PF07000"/>
    </source>
</evidence>
<evidence type="ECO:0000313" key="5">
    <source>
        <dbReference type="Proteomes" id="UP000225706"/>
    </source>
</evidence>
<evidence type="ECO:0000313" key="4">
    <source>
        <dbReference type="EMBL" id="PFX31961.1"/>
    </source>
</evidence>
<protein>
    <submittedName>
        <fullName evidence="4">UPF0415 protein C7orf25-like</fullName>
    </submittedName>
</protein>